<evidence type="ECO:0000313" key="6">
    <source>
        <dbReference type="EMBL" id="CAB5230784.1"/>
    </source>
</evidence>
<evidence type="ECO:0000313" key="5">
    <source>
        <dbReference type="EMBL" id="CAB4216158.1"/>
    </source>
</evidence>
<organism evidence="6">
    <name type="scientific">uncultured Caudovirales phage</name>
    <dbReference type="NCBI Taxonomy" id="2100421"/>
    <lineage>
        <taxon>Viruses</taxon>
        <taxon>Duplodnaviria</taxon>
        <taxon>Heunggongvirae</taxon>
        <taxon>Uroviricota</taxon>
        <taxon>Caudoviricetes</taxon>
        <taxon>Peduoviridae</taxon>
        <taxon>Maltschvirus</taxon>
        <taxon>Maltschvirus maltsch</taxon>
    </lineage>
</organism>
<evidence type="ECO:0000313" key="4">
    <source>
        <dbReference type="EMBL" id="CAB4193286.1"/>
    </source>
</evidence>
<dbReference type="EMBL" id="LR797435">
    <property type="protein sequence ID" value="CAB4216158.1"/>
    <property type="molecule type" value="Genomic_DNA"/>
</dbReference>
<dbReference type="InterPro" id="IPR007159">
    <property type="entry name" value="SpoVT-AbrB_dom"/>
</dbReference>
<name>A0A6J7XH80_9CAUD</name>
<dbReference type="GO" id="GO:0003677">
    <property type="term" value="F:DNA binding"/>
    <property type="evidence" value="ECO:0007669"/>
    <property type="project" value="InterPro"/>
</dbReference>
<proteinExistence type="predicted"/>
<feature type="domain" description="SpoVT-AbrB" evidence="1">
    <location>
        <begin position="21"/>
        <end position="55"/>
    </location>
</feature>
<accession>A0A6J7XH80</accession>
<evidence type="ECO:0000313" key="2">
    <source>
        <dbReference type="EMBL" id="CAB4174157.1"/>
    </source>
</evidence>
<dbReference type="EMBL" id="LR797194">
    <property type="protein sequence ID" value="CAB4193286.1"/>
    <property type="molecule type" value="Genomic_DNA"/>
</dbReference>
<sequence length="149" mass="17416">MKKRIVTLQDDHKSGDVILPLPKDLLEEMDWKEGDTLDWKDNKDGSFSLSKKQKEITELVLVECIQAYRMRYLVEVPKGQSEWALDTVVMNEAKEFSQKPMEEILVSHRVVTKKEALNIFDVDNDYLVGWTEQQKLDVCITHWKESDDS</sequence>
<gene>
    <name evidence="3" type="ORF">UFOVP1123_96</name>
    <name evidence="4" type="ORF">UFOVP1239_54</name>
    <name evidence="5" type="ORF">UFOVP1484_100</name>
    <name evidence="6" type="ORF">UFOVP1577_106</name>
    <name evidence="2" type="ORF">UFOVP961_26</name>
</gene>
<dbReference type="Pfam" id="PF04014">
    <property type="entry name" value="MazE_antitoxin"/>
    <property type="match status" value="1"/>
</dbReference>
<dbReference type="EMBL" id="LR796912">
    <property type="protein sequence ID" value="CAB4174157.1"/>
    <property type="molecule type" value="Genomic_DNA"/>
</dbReference>
<dbReference type="EMBL" id="LR797079">
    <property type="protein sequence ID" value="CAB4185557.1"/>
    <property type="molecule type" value="Genomic_DNA"/>
</dbReference>
<protein>
    <recommendedName>
        <fullName evidence="1">SpoVT-AbrB domain-containing protein</fullName>
    </recommendedName>
</protein>
<reference evidence="6" key="1">
    <citation type="submission" date="2020-05" db="EMBL/GenBank/DDBJ databases">
        <authorList>
            <person name="Chiriac C."/>
            <person name="Salcher M."/>
            <person name="Ghai R."/>
            <person name="Kavagutti S V."/>
        </authorList>
    </citation>
    <scope>NUCLEOTIDE SEQUENCE</scope>
</reference>
<evidence type="ECO:0000259" key="1">
    <source>
        <dbReference type="Pfam" id="PF04014"/>
    </source>
</evidence>
<dbReference type="EMBL" id="LR798422">
    <property type="protein sequence ID" value="CAB5230784.1"/>
    <property type="molecule type" value="Genomic_DNA"/>
</dbReference>
<evidence type="ECO:0000313" key="3">
    <source>
        <dbReference type="EMBL" id="CAB4185557.1"/>
    </source>
</evidence>